<dbReference type="Gene3D" id="3.30.70.60">
    <property type="match status" value="1"/>
</dbReference>
<feature type="transmembrane region" description="Helical" evidence="1">
    <location>
        <begin position="12"/>
        <end position="30"/>
    </location>
</feature>
<dbReference type="STRING" id="1869.MB27_01950"/>
<name>A0A0A6UU43_ACTUT</name>
<dbReference type="GO" id="GO:0043683">
    <property type="term" value="P:type IV pilus assembly"/>
    <property type="evidence" value="ECO:0007669"/>
    <property type="project" value="InterPro"/>
</dbReference>
<dbReference type="RefSeq" id="WP_043521980.1">
    <property type="nucleotide sequence ID" value="NZ_BAABKU010000001.1"/>
</dbReference>
<dbReference type="eggNOG" id="COG3167">
    <property type="taxonomic scope" value="Bacteria"/>
</dbReference>
<keyword evidence="1" id="KW-0812">Transmembrane</keyword>
<gene>
    <name evidence="2" type="ORF">MB27_01950</name>
</gene>
<dbReference type="InterPro" id="IPR007445">
    <property type="entry name" value="PilO"/>
</dbReference>
<proteinExistence type="predicted"/>
<dbReference type="Proteomes" id="UP000054537">
    <property type="component" value="Unassembled WGS sequence"/>
</dbReference>
<dbReference type="InterPro" id="IPR014717">
    <property type="entry name" value="Transl_elong_EF1B/ribsomal_bS6"/>
</dbReference>
<dbReference type="AlphaFoldDB" id="A0A0A6UU43"/>
<keyword evidence="1" id="KW-0472">Membrane</keyword>
<dbReference type="GO" id="GO:0043107">
    <property type="term" value="P:type IV pilus-dependent motility"/>
    <property type="evidence" value="ECO:0007669"/>
    <property type="project" value="InterPro"/>
</dbReference>
<organism evidence="2 3">
    <name type="scientific">Actinoplanes utahensis</name>
    <dbReference type="NCBI Taxonomy" id="1869"/>
    <lineage>
        <taxon>Bacteria</taxon>
        <taxon>Bacillati</taxon>
        <taxon>Actinomycetota</taxon>
        <taxon>Actinomycetes</taxon>
        <taxon>Micromonosporales</taxon>
        <taxon>Micromonosporaceae</taxon>
        <taxon>Actinoplanes</taxon>
    </lineage>
</organism>
<comment type="caution">
    <text evidence="2">The sequence shown here is derived from an EMBL/GenBank/DDBJ whole genome shotgun (WGS) entry which is preliminary data.</text>
</comment>
<accession>A0A0A6UU43</accession>
<dbReference type="Pfam" id="PF04350">
    <property type="entry name" value="PilO"/>
    <property type="match status" value="1"/>
</dbReference>
<evidence type="ECO:0000313" key="3">
    <source>
        <dbReference type="Proteomes" id="UP000054537"/>
    </source>
</evidence>
<evidence type="ECO:0000313" key="2">
    <source>
        <dbReference type="EMBL" id="KHD78891.1"/>
    </source>
</evidence>
<sequence length="192" mass="20978">MRNARRIDQLWLFGGLALVIVFVLGGWFMVIKPQHTARDTVNSDIADTEVQLATERKKLAELKADQKKVASYKAALVSAQKALPYGTTTNKIPEFLKQLQTLGATYQVEVSGYGASAPQVSETVPTVTELPMTLNVEGKVENITRFLKHLQTVQPRAVLIENARLATGDAGWDLSLSLTAFITSTETMTVGS</sequence>
<protein>
    <recommendedName>
        <fullName evidence="4">Pilus assembly protein PilO</fullName>
    </recommendedName>
</protein>
<reference evidence="2 3" key="1">
    <citation type="submission" date="2014-10" db="EMBL/GenBank/DDBJ databases">
        <title>Draft genome sequence of Actinoplanes utahensis NRRL 12052.</title>
        <authorList>
            <person name="Velasco-Bucheli B."/>
            <person name="del Cerro C."/>
            <person name="Hormigo D."/>
            <person name="Garcia J.L."/>
            <person name="Acebal C."/>
            <person name="Arroyo M."/>
            <person name="de la Mata I."/>
        </authorList>
    </citation>
    <scope>NUCLEOTIDE SEQUENCE [LARGE SCALE GENOMIC DNA]</scope>
    <source>
        <strain evidence="2 3">NRRL 12052</strain>
    </source>
</reference>
<evidence type="ECO:0008006" key="4">
    <source>
        <dbReference type="Google" id="ProtNLM"/>
    </source>
</evidence>
<dbReference type="OrthoDB" id="3294994at2"/>
<keyword evidence="1" id="KW-1133">Transmembrane helix</keyword>
<dbReference type="EMBL" id="JRTT01000002">
    <property type="protein sequence ID" value="KHD78891.1"/>
    <property type="molecule type" value="Genomic_DNA"/>
</dbReference>
<evidence type="ECO:0000256" key="1">
    <source>
        <dbReference type="SAM" id="Phobius"/>
    </source>
</evidence>
<keyword evidence="3" id="KW-1185">Reference proteome</keyword>